<dbReference type="PANTHER" id="PTHR32092:SF5">
    <property type="entry name" value="6-PHOSPHO-BETA-GLUCOSIDASE"/>
    <property type="match status" value="1"/>
</dbReference>
<dbReference type="EMBL" id="BMOS01000030">
    <property type="protein sequence ID" value="GGN64155.1"/>
    <property type="molecule type" value="Genomic_DNA"/>
</dbReference>
<dbReference type="PANTHER" id="PTHR32092">
    <property type="entry name" value="6-PHOSPHO-BETA-GLUCOSIDASE-RELATED"/>
    <property type="match status" value="1"/>
</dbReference>
<dbReference type="AlphaFoldDB" id="A0A918D430"/>
<evidence type="ECO:0000313" key="9">
    <source>
        <dbReference type="Proteomes" id="UP000624041"/>
    </source>
</evidence>
<reference evidence="8" key="2">
    <citation type="submission" date="2020-09" db="EMBL/GenBank/DDBJ databases">
        <authorList>
            <person name="Sun Q."/>
            <person name="Ohkuma M."/>
        </authorList>
    </citation>
    <scope>NUCLEOTIDE SEQUENCE</scope>
    <source>
        <strain evidence="8">JCM 17251</strain>
    </source>
</reference>
<sequence length="123" mass="13745">MPFFFPNELIPYCPKCGEEMNLWGRPWNFLEGEEYRASWQRAVDSIYNNKEDMQTVNTLNNGAIPELPADAIIEVNSVITKDGPKPIAVGKLPSAVKGIILQMENFEELVVQAAITGSYHDAS</sequence>
<dbReference type="InterPro" id="IPR015955">
    <property type="entry name" value="Lactate_DH/Glyco_Ohase_4_C"/>
</dbReference>
<dbReference type="GO" id="GO:0016616">
    <property type="term" value="F:oxidoreductase activity, acting on the CH-OH group of donors, NAD or NADP as acceptor"/>
    <property type="evidence" value="ECO:0007669"/>
    <property type="project" value="InterPro"/>
</dbReference>
<dbReference type="RefSeq" id="WP_156857779.1">
    <property type="nucleotide sequence ID" value="NZ_BMOS01000030.1"/>
</dbReference>
<dbReference type="GO" id="GO:0004553">
    <property type="term" value="F:hydrolase activity, hydrolyzing O-glycosyl compounds"/>
    <property type="evidence" value="ECO:0007669"/>
    <property type="project" value="InterPro"/>
</dbReference>
<evidence type="ECO:0000313" key="8">
    <source>
        <dbReference type="EMBL" id="GGN64155.1"/>
    </source>
</evidence>
<evidence type="ECO:0000256" key="5">
    <source>
        <dbReference type="ARBA" id="ARBA00023211"/>
    </source>
</evidence>
<keyword evidence="2" id="KW-0479">Metal-binding</keyword>
<keyword evidence="3" id="KW-0378">Hydrolase</keyword>
<dbReference type="Pfam" id="PF11975">
    <property type="entry name" value="Glyco_hydro_4C"/>
    <property type="match status" value="1"/>
</dbReference>
<name>A0A918D430_9BACI</name>
<feature type="domain" description="Glycosyl hydrolase family 4 C-terminal" evidence="7">
    <location>
        <begin position="39"/>
        <end position="122"/>
    </location>
</feature>
<evidence type="ECO:0000256" key="4">
    <source>
        <dbReference type="ARBA" id="ARBA00023027"/>
    </source>
</evidence>
<comment type="cofactor">
    <cofactor evidence="1">
        <name>NAD(+)</name>
        <dbReference type="ChEBI" id="CHEBI:57540"/>
    </cofactor>
</comment>
<evidence type="ECO:0000256" key="6">
    <source>
        <dbReference type="ARBA" id="ARBA00023295"/>
    </source>
</evidence>
<keyword evidence="6" id="KW-0326">Glycosidase</keyword>
<proteinExistence type="predicted"/>
<dbReference type="GO" id="GO:0005975">
    <property type="term" value="P:carbohydrate metabolic process"/>
    <property type="evidence" value="ECO:0007669"/>
    <property type="project" value="InterPro"/>
</dbReference>
<reference evidence="8" key="1">
    <citation type="journal article" date="2014" name="Int. J. Syst. Evol. Microbiol.">
        <title>Complete genome sequence of Corynebacterium casei LMG S-19264T (=DSM 44701T), isolated from a smear-ripened cheese.</title>
        <authorList>
            <consortium name="US DOE Joint Genome Institute (JGI-PGF)"/>
            <person name="Walter F."/>
            <person name="Albersmeier A."/>
            <person name="Kalinowski J."/>
            <person name="Ruckert C."/>
        </authorList>
    </citation>
    <scope>NUCLEOTIDE SEQUENCE</scope>
    <source>
        <strain evidence="8">JCM 17251</strain>
    </source>
</reference>
<evidence type="ECO:0000259" key="7">
    <source>
        <dbReference type="Pfam" id="PF11975"/>
    </source>
</evidence>
<dbReference type="Proteomes" id="UP000624041">
    <property type="component" value="Unassembled WGS sequence"/>
</dbReference>
<comment type="caution">
    <text evidence="8">The sequence shown here is derived from an EMBL/GenBank/DDBJ whole genome shotgun (WGS) entry which is preliminary data.</text>
</comment>
<keyword evidence="9" id="KW-1185">Reference proteome</keyword>
<dbReference type="SUPFAM" id="SSF56327">
    <property type="entry name" value="LDH C-terminal domain-like"/>
    <property type="match status" value="1"/>
</dbReference>
<evidence type="ECO:0000256" key="1">
    <source>
        <dbReference type="ARBA" id="ARBA00001911"/>
    </source>
</evidence>
<dbReference type="Gene3D" id="3.90.110.10">
    <property type="entry name" value="Lactate dehydrogenase/glycoside hydrolase, family 4, C-terminal"/>
    <property type="match status" value="1"/>
</dbReference>
<evidence type="ECO:0000256" key="3">
    <source>
        <dbReference type="ARBA" id="ARBA00022801"/>
    </source>
</evidence>
<dbReference type="InterPro" id="IPR001088">
    <property type="entry name" value="Glyco_hydro_4"/>
</dbReference>
<keyword evidence="5" id="KW-0464">Manganese</keyword>
<dbReference type="InterPro" id="IPR022616">
    <property type="entry name" value="Glyco_hydro_4_C"/>
</dbReference>
<gene>
    <name evidence="8" type="ORF">GCM10007971_31710</name>
</gene>
<accession>A0A918D430</accession>
<organism evidence="8 9">
    <name type="scientific">Oceanobacillus indicireducens</name>
    <dbReference type="NCBI Taxonomy" id="1004261"/>
    <lineage>
        <taxon>Bacteria</taxon>
        <taxon>Bacillati</taxon>
        <taxon>Bacillota</taxon>
        <taxon>Bacilli</taxon>
        <taxon>Bacillales</taxon>
        <taxon>Bacillaceae</taxon>
        <taxon>Oceanobacillus</taxon>
    </lineage>
</organism>
<evidence type="ECO:0000256" key="2">
    <source>
        <dbReference type="ARBA" id="ARBA00022723"/>
    </source>
</evidence>
<protein>
    <recommendedName>
        <fullName evidence="7">Glycosyl hydrolase family 4 C-terminal domain-containing protein</fullName>
    </recommendedName>
</protein>
<dbReference type="GO" id="GO:0046872">
    <property type="term" value="F:metal ion binding"/>
    <property type="evidence" value="ECO:0007669"/>
    <property type="project" value="UniProtKB-KW"/>
</dbReference>
<keyword evidence="4" id="KW-0520">NAD</keyword>